<reference evidence="3 4" key="1">
    <citation type="submission" date="2020-08" db="EMBL/GenBank/DDBJ databases">
        <title>Bridging the membrane lipid divide: bacteria of the FCB group superphylum have the potential to synthesize archaeal ether lipids.</title>
        <authorList>
            <person name="Villanueva L."/>
            <person name="Von Meijenfeldt F.A.B."/>
            <person name="Westbye A.B."/>
            <person name="Yadav S."/>
            <person name="Hopmans E.C."/>
            <person name="Dutilh B.E."/>
            <person name="Sinninghe Damste J.S."/>
        </authorList>
    </citation>
    <scope>NUCLEOTIDE SEQUENCE [LARGE SCALE GENOMIC DNA]</scope>
    <source>
        <strain evidence="3">NIOZ-UU82</strain>
    </source>
</reference>
<name>A0A8J6TAG0_9BACT</name>
<evidence type="ECO:0000256" key="2">
    <source>
        <dbReference type="ARBA" id="ARBA00022649"/>
    </source>
</evidence>
<dbReference type="InterPro" id="IPR035093">
    <property type="entry name" value="RelE/ParE_toxin_dom_sf"/>
</dbReference>
<dbReference type="PANTHER" id="PTHR33755">
    <property type="entry name" value="TOXIN PARE1-RELATED"/>
    <property type="match status" value="1"/>
</dbReference>
<dbReference type="Proteomes" id="UP000603545">
    <property type="component" value="Unassembled WGS sequence"/>
</dbReference>
<evidence type="ECO:0000313" key="3">
    <source>
        <dbReference type="EMBL" id="MBC8199561.1"/>
    </source>
</evidence>
<dbReference type="AlphaFoldDB" id="A0A8J6TAG0"/>
<keyword evidence="2" id="KW-1277">Toxin-antitoxin system</keyword>
<protein>
    <submittedName>
        <fullName evidence="3">Type II toxin-antitoxin system RelE/ParE family toxin</fullName>
    </submittedName>
</protein>
<organism evidence="3 4">
    <name type="scientific">Candidatus Desulfaltia bathyphila</name>
    <dbReference type="NCBI Taxonomy" id="2841697"/>
    <lineage>
        <taxon>Bacteria</taxon>
        <taxon>Pseudomonadati</taxon>
        <taxon>Thermodesulfobacteriota</taxon>
        <taxon>Desulfobacteria</taxon>
        <taxon>Desulfobacterales</taxon>
        <taxon>Desulfobacterales incertae sedis</taxon>
        <taxon>Candidatus Desulfaltia</taxon>
    </lineage>
</organism>
<evidence type="ECO:0000313" key="4">
    <source>
        <dbReference type="Proteomes" id="UP000603545"/>
    </source>
</evidence>
<evidence type="ECO:0000256" key="1">
    <source>
        <dbReference type="ARBA" id="ARBA00006226"/>
    </source>
</evidence>
<accession>A0A8J6TAG0</accession>
<gene>
    <name evidence="3" type="ORF">H8E80_05895</name>
</gene>
<comment type="similarity">
    <text evidence="1">Belongs to the RelE toxin family.</text>
</comment>
<dbReference type="Pfam" id="PF05016">
    <property type="entry name" value="ParE_toxin"/>
    <property type="match status" value="1"/>
</dbReference>
<comment type="caution">
    <text evidence="3">The sequence shown here is derived from an EMBL/GenBank/DDBJ whole genome shotgun (WGS) entry which is preliminary data.</text>
</comment>
<dbReference type="InterPro" id="IPR007712">
    <property type="entry name" value="RelE/ParE_toxin"/>
</dbReference>
<dbReference type="InterPro" id="IPR051803">
    <property type="entry name" value="TA_system_RelE-like_toxin"/>
</dbReference>
<proteinExistence type="inferred from homology"/>
<sequence length="95" mass="11288">MRVHWTENAIQHLVNIYEYISTNSPTYAKRMVDRITRRSEQIAIYPLSGRKVPEYEAEDIRELIEKPYRIIYCIKPDQIDVLAVIHSARLLPDEM</sequence>
<dbReference type="PANTHER" id="PTHR33755:SF5">
    <property type="entry name" value="TYPE II TOXIN-ANTITOXIN SYSTEM RELE_PARE FAMILY TOXIN"/>
    <property type="match status" value="1"/>
</dbReference>
<dbReference type="EMBL" id="JACNLL010000056">
    <property type="protein sequence ID" value="MBC8199561.1"/>
    <property type="molecule type" value="Genomic_DNA"/>
</dbReference>
<dbReference type="Gene3D" id="3.30.2310.20">
    <property type="entry name" value="RelE-like"/>
    <property type="match status" value="1"/>
</dbReference>
<dbReference type="NCBIfam" id="TIGR02385">
    <property type="entry name" value="RelE_StbE"/>
    <property type="match status" value="1"/>
</dbReference>